<accession>A0ABM0Q0Q9</accession>
<protein>
    <submittedName>
        <fullName evidence="3">E3 ubiquitin-protein ligase TRIM22-like</fullName>
    </submittedName>
</protein>
<dbReference type="SMART" id="SM00449">
    <property type="entry name" value="SPRY"/>
    <property type="match status" value="1"/>
</dbReference>
<dbReference type="InterPro" id="IPR043136">
    <property type="entry name" value="B30.2/SPRY_sf"/>
</dbReference>
<dbReference type="InterPro" id="IPR013320">
    <property type="entry name" value="ConA-like_dom_sf"/>
</dbReference>
<organism evidence="2 3">
    <name type="scientific">Galeopterus variegatus</name>
    <name type="common">Malayan flying lemur</name>
    <name type="synonym">Cynocephalus variegatus</name>
    <dbReference type="NCBI Taxonomy" id="482537"/>
    <lineage>
        <taxon>Eukaryota</taxon>
        <taxon>Metazoa</taxon>
        <taxon>Chordata</taxon>
        <taxon>Craniata</taxon>
        <taxon>Vertebrata</taxon>
        <taxon>Euteleostomi</taxon>
        <taxon>Mammalia</taxon>
        <taxon>Eutheria</taxon>
        <taxon>Euarchontoglires</taxon>
        <taxon>Dermoptera</taxon>
        <taxon>Cynocephalidae</taxon>
        <taxon>Galeopterus</taxon>
    </lineage>
</organism>
<sequence>VWGQLIFVIPRSESWTLKKPKAASKKPKRVFRAPDLLQDFKELTDVQSYWVDVMLNPVNAISNVVISADQRQVMVVHACTFKNSNPHDFSAFGVFGCQYFSSGKYYWEVDVSGKIAWMLGVHSKISSPNKRASCGFVYDPDANHQNVYSRYRPQYGYWVIGLRNKVEYNAFEDCSPSDARFLTLSMAVPPHRVGVFLDCEAGTVSFFNVTDHGSLIYKFSDCCFSHPAYPYFNPWNCPAPMTLCPPSS</sequence>
<dbReference type="Pfam" id="PF00622">
    <property type="entry name" value="SPRY"/>
    <property type="match status" value="1"/>
</dbReference>
<dbReference type="PANTHER" id="PTHR24103">
    <property type="entry name" value="E3 UBIQUITIN-PROTEIN LIGASE TRIM"/>
    <property type="match status" value="1"/>
</dbReference>
<dbReference type="InterPro" id="IPR003879">
    <property type="entry name" value="Butyrophylin_SPRY"/>
</dbReference>
<dbReference type="InterPro" id="IPR001870">
    <property type="entry name" value="B30.2/SPRY"/>
</dbReference>
<dbReference type="Gene3D" id="2.60.120.920">
    <property type="match status" value="1"/>
</dbReference>
<dbReference type="Proteomes" id="UP000694923">
    <property type="component" value="Unplaced"/>
</dbReference>
<feature type="domain" description="B30.2/SPRY" evidence="1">
    <location>
        <begin position="33"/>
        <end position="248"/>
    </location>
</feature>
<feature type="non-terminal residue" evidence="3">
    <location>
        <position position="1"/>
    </location>
</feature>
<reference evidence="3" key="1">
    <citation type="submission" date="2025-08" db="UniProtKB">
        <authorList>
            <consortium name="RefSeq"/>
        </authorList>
    </citation>
    <scope>IDENTIFICATION</scope>
</reference>
<name>A0ABM0Q0Q9_GALVR</name>
<proteinExistence type="predicted"/>
<evidence type="ECO:0000313" key="2">
    <source>
        <dbReference type="Proteomes" id="UP000694923"/>
    </source>
</evidence>
<dbReference type="SUPFAM" id="SSF49899">
    <property type="entry name" value="Concanavalin A-like lectins/glucanases"/>
    <property type="match status" value="1"/>
</dbReference>
<keyword evidence="2" id="KW-1185">Reference proteome</keyword>
<evidence type="ECO:0000259" key="1">
    <source>
        <dbReference type="PROSITE" id="PS50188"/>
    </source>
</evidence>
<dbReference type="InterPro" id="IPR003877">
    <property type="entry name" value="SPRY_dom"/>
</dbReference>
<dbReference type="GeneID" id="103582038"/>
<gene>
    <name evidence="3" type="primary">LOC103582038</name>
</gene>
<dbReference type="RefSeq" id="XP_008561950.1">
    <property type="nucleotide sequence ID" value="XM_008563728.1"/>
</dbReference>
<dbReference type="PRINTS" id="PR01407">
    <property type="entry name" value="BUTYPHLNCDUF"/>
</dbReference>
<dbReference type="InterPro" id="IPR050143">
    <property type="entry name" value="TRIM/RBCC"/>
</dbReference>
<evidence type="ECO:0000313" key="3">
    <source>
        <dbReference type="RefSeq" id="XP_008561950.1"/>
    </source>
</evidence>
<dbReference type="PROSITE" id="PS50188">
    <property type="entry name" value="B302_SPRY"/>
    <property type="match status" value="1"/>
</dbReference>